<dbReference type="InterPro" id="IPR021867">
    <property type="entry name" value="Bmt2/SAMTOR"/>
</dbReference>
<evidence type="ECO:0000256" key="3">
    <source>
        <dbReference type="ARBA" id="ARBA00022691"/>
    </source>
</evidence>
<dbReference type="SUPFAM" id="SSF53335">
    <property type="entry name" value="S-adenosyl-L-methionine-dependent methyltransferases"/>
    <property type="match status" value="1"/>
</dbReference>
<evidence type="ECO:0000313" key="6">
    <source>
        <dbReference type="RefSeq" id="XP_014675306.1"/>
    </source>
</evidence>
<dbReference type="PANTHER" id="PTHR21008:SF0">
    <property type="entry name" value="S-ADENOSYLMETHIONINE SENSOR UPSTREAM OF MTORC1"/>
    <property type="match status" value="1"/>
</dbReference>
<name>A0ABM1ESY5_PRICU</name>
<sequence>MQAGEYTTEYRAAMKGCTREEHAKLTGVIKSTHAKLRQDFKTDGKWEPVWQEHLKDEKMRREYSTAMYSLATGHWERPGAPESRIMWCKNTCLEFFYNDGLKKALAKDERRRLFIEEAAKRSRAERGEGSSCHVQFEENFSINKPFSRKDIDPSTMSACTPLYLLDVGSCYNPFKDFSEFCTVAIDISPAMESVHQCDFVHLVPSPPLPESVAMATYIDALPPTIATLPRNAFHVVVFSLLLEYLPSPAPRWRCCGTAHALLRDGGLLVVVTPDSKHVNRNAPQMRAWRAAVESLGFRRWRYEKLAHLHCMAFRKTGAQRVVRPVACRRRLRGSTVVELRAPAGKTLWT</sequence>
<comment type="function">
    <text evidence="4">S-adenosyl-L-methionine-binding protein that acts as an inhibitor of mTORC1 signaling. Acts as a sensor of S-adenosyl-L-methionine to signal methionine sufficiency to mTORC1. Probably also acts as a S-adenosyl-L-methionine-dependent methyltransferase.</text>
</comment>
<comment type="similarity">
    <text evidence="4">Belongs to the BMT2 family.</text>
</comment>
<protein>
    <recommendedName>
        <fullName evidence="4">S-adenosylmethionine sensor upstream of mTORC1</fullName>
    </recommendedName>
    <alternativeName>
        <fullName evidence="4">Probable methyltransferase BMT2 homolog</fullName>
        <ecNumber evidence="4">2.1.1.-</ecNumber>
    </alternativeName>
</protein>
<organism evidence="5 6">
    <name type="scientific">Priapulus caudatus</name>
    <name type="common">Priapulid worm</name>
    <dbReference type="NCBI Taxonomy" id="37621"/>
    <lineage>
        <taxon>Eukaryota</taxon>
        <taxon>Metazoa</taxon>
        <taxon>Ecdysozoa</taxon>
        <taxon>Scalidophora</taxon>
        <taxon>Priapulida</taxon>
        <taxon>Priapulimorpha</taxon>
        <taxon>Priapulimorphida</taxon>
        <taxon>Priapulidae</taxon>
        <taxon>Priapulus</taxon>
    </lineage>
</organism>
<accession>A0ABM1ESY5</accession>
<dbReference type="GeneID" id="106815368"/>
<gene>
    <name evidence="6" type="primary">LOC106815368</name>
</gene>
<reference evidence="6" key="1">
    <citation type="submission" date="2025-08" db="UniProtKB">
        <authorList>
            <consortium name="RefSeq"/>
        </authorList>
    </citation>
    <scope>IDENTIFICATION</scope>
</reference>
<dbReference type="Proteomes" id="UP000695022">
    <property type="component" value="Unplaced"/>
</dbReference>
<keyword evidence="5" id="KW-1185">Reference proteome</keyword>
<evidence type="ECO:0000313" key="5">
    <source>
        <dbReference type="Proteomes" id="UP000695022"/>
    </source>
</evidence>
<keyword evidence="3 4" id="KW-0949">S-adenosyl-L-methionine</keyword>
<proteinExistence type="inferred from homology"/>
<evidence type="ECO:0000256" key="4">
    <source>
        <dbReference type="HAMAP-Rule" id="MF_03044"/>
    </source>
</evidence>
<dbReference type="Gene3D" id="3.40.50.150">
    <property type="entry name" value="Vaccinia Virus protein VP39"/>
    <property type="match status" value="1"/>
</dbReference>
<dbReference type="RefSeq" id="XP_014675306.1">
    <property type="nucleotide sequence ID" value="XM_014819820.1"/>
</dbReference>
<keyword evidence="2 4" id="KW-0808">Transferase</keyword>
<dbReference type="HAMAP" id="MF_03044">
    <property type="entry name" value="BMT2"/>
    <property type="match status" value="1"/>
</dbReference>
<dbReference type="InterPro" id="IPR029063">
    <property type="entry name" value="SAM-dependent_MTases_sf"/>
</dbReference>
<feature type="binding site" evidence="4">
    <location>
        <position position="168"/>
    </location>
    <ligand>
        <name>S-adenosyl-L-methionine</name>
        <dbReference type="ChEBI" id="CHEBI:59789"/>
    </ligand>
</feature>
<keyword evidence="1 4" id="KW-0489">Methyltransferase</keyword>
<feature type="binding site" evidence="4">
    <location>
        <position position="186"/>
    </location>
    <ligand>
        <name>S-adenosyl-L-methionine</name>
        <dbReference type="ChEBI" id="CHEBI:59789"/>
    </ligand>
</feature>
<evidence type="ECO:0000256" key="2">
    <source>
        <dbReference type="ARBA" id="ARBA00022679"/>
    </source>
</evidence>
<dbReference type="EC" id="2.1.1.-" evidence="4"/>
<feature type="non-terminal residue" evidence="6">
    <location>
        <position position="349"/>
    </location>
</feature>
<dbReference type="GO" id="GO:0032259">
    <property type="term" value="P:methylation"/>
    <property type="evidence" value="ECO:0007669"/>
    <property type="project" value="UniProtKB-KW"/>
</dbReference>
<evidence type="ECO:0000256" key="1">
    <source>
        <dbReference type="ARBA" id="ARBA00022603"/>
    </source>
</evidence>
<dbReference type="PANTHER" id="PTHR21008">
    <property type="entry name" value="S-ADENOSYLMETHIONINE SENSOR UPSTREAM OF MTORC1-RELATED"/>
    <property type="match status" value="1"/>
</dbReference>
<dbReference type="GO" id="GO:0008168">
    <property type="term" value="F:methyltransferase activity"/>
    <property type="evidence" value="ECO:0007669"/>
    <property type="project" value="UniProtKB-KW"/>
</dbReference>